<sequence length="205" mass="22683">MTDNAQDTPNGHPNPSPRAPRVPISKKLERICALIEGLNLTPKWFMVAFLEQDEDTMAFKQRFWGTKQGWDSTETLLLTIKYLCRAHSDGRALWEEFILSQLQGKKTVRQNDMAGGLPCNPVEDNLDDEKDSDPSDKLVDYEGSVLKKSKDPTVQRAICVQTVAGTICAMVAFGGNQRHNGFQLSNVLLFLAGGVTERSGGRGKS</sequence>
<dbReference type="EMBL" id="VDEP01000204">
    <property type="protein sequence ID" value="KAA1124198.1"/>
    <property type="molecule type" value="Genomic_DNA"/>
</dbReference>
<feature type="compositionally biased region" description="Polar residues" evidence="1">
    <location>
        <begin position="1"/>
        <end position="11"/>
    </location>
</feature>
<dbReference type="Proteomes" id="UP000325313">
    <property type="component" value="Unassembled WGS sequence"/>
</dbReference>
<feature type="region of interest" description="Disordered" evidence="1">
    <location>
        <begin position="113"/>
        <end position="135"/>
    </location>
</feature>
<feature type="region of interest" description="Disordered" evidence="1">
    <location>
        <begin position="1"/>
        <end position="22"/>
    </location>
</feature>
<comment type="caution">
    <text evidence="2">The sequence shown here is derived from an EMBL/GenBank/DDBJ whole genome shotgun (WGS) entry which is preliminary data.</text>
</comment>
<proteinExistence type="predicted"/>
<protein>
    <submittedName>
        <fullName evidence="2">Uncharacterized protein</fullName>
    </submittedName>
</protein>
<evidence type="ECO:0000256" key="1">
    <source>
        <dbReference type="SAM" id="MobiDB-lite"/>
    </source>
</evidence>
<evidence type="ECO:0000313" key="3">
    <source>
        <dbReference type="Proteomes" id="UP000325313"/>
    </source>
</evidence>
<gene>
    <name evidence="2" type="ORF">PGTUg99_005135</name>
</gene>
<organism evidence="2 3">
    <name type="scientific">Puccinia graminis f. sp. tritici</name>
    <dbReference type="NCBI Taxonomy" id="56615"/>
    <lineage>
        <taxon>Eukaryota</taxon>
        <taxon>Fungi</taxon>
        <taxon>Dikarya</taxon>
        <taxon>Basidiomycota</taxon>
        <taxon>Pucciniomycotina</taxon>
        <taxon>Pucciniomycetes</taxon>
        <taxon>Pucciniales</taxon>
        <taxon>Pucciniaceae</taxon>
        <taxon>Puccinia</taxon>
    </lineage>
</organism>
<name>A0A5B0RG85_PUCGR</name>
<accession>A0A5B0RG85</accession>
<reference evidence="2 3" key="1">
    <citation type="submission" date="2019-05" db="EMBL/GenBank/DDBJ databases">
        <title>Emergence of the Ug99 lineage of the wheat stem rust pathogen through somatic hybridization.</title>
        <authorList>
            <person name="Li F."/>
            <person name="Upadhyaya N.M."/>
            <person name="Sperschneider J."/>
            <person name="Matny O."/>
            <person name="Nguyen-Phuc H."/>
            <person name="Mago R."/>
            <person name="Raley C."/>
            <person name="Miller M.E."/>
            <person name="Silverstein K.A.T."/>
            <person name="Henningsen E."/>
            <person name="Hirsch C.D."/>
            <person name="Visser B."/>
            <person name="Pretorius Z.A."/>
            <person name="Steffenson B.J."/>
            <person name="Schwessinger B."/>
            <person name="Dodds P.N."/>
            <person name="Figueroa M."/>
        </authorList>
    </citation>
    <scope>NUCLEOTIDE SEQUENCE [LARGE SCALE GENOMIC DNA]</scope>
    <source>
        <strain evidence="2 3">Ug99</strain>
    </source>
</reference>
<evidence type="ECO:0000313" key="2">
    <source>
        <dbReference type="EMBL" id="KAA1124198.1"/>
    </source>
</evidence>
<dbReference type="AlphaFoldDB" id="A0A5B0RG85"/>